<dbReference type="PRINTS" id="PR00973">
    <property type="entry name" value="RIBOSOMALS17"/>
</dbReference>
<name>A0A0N1F8I8_9HYPH</name>
<dbReference type="CDD" id="cd00364">
    <property type="entry name" value="Ribosomal_uS17"/>
    <property type="match status" value="1"/>
</dbReference>
<dbReference type="NCBIfam" id="NF004123">
    <property type="entry name" value="PRK05610.1"/>
    <property type="match status" value="1"/>
</dbReference>
<dbReference type="InterPro" id="IPR012340">
    <property type="entry name" value="NA-bd_OB-fold"/>
</dbReference>
<dbReference type="Proteomes" id="UP000037822">
    <property type="component" value="Unassembled WGS sequence"/>
</dbReference>
<evidence type="ECO:0000256" key="3">
    <source>
        <dbReference type="ARBA" id="ARBA00022884"/>
    </source>
</evidence>
<evidence type="ECO:0000256" key="4">
    <source>
        <dbReference type="ARBA" id="ARBA00022980"/>
    </source>
</evidence>
<evidence type="ECO:0000256" key="6">
    <source>
        <dbReference type="HAMAP-Rule" id="MF_01345"/>
    </source>
</evidence>
<evidence type="ECO:0000256" key="2">
    <source>
        <dbReference type="ARBA" id="ARBA00022730"/>
    </source>
</evidence>
<dbReference type="AlphaFoldDB" id="A0A0N1F8I8"/>
<dbReference type="PANTHER" id="PTHR10744">
    <property type="entry name" value="40S RIBOSOMAL PROTEIN S11 FAMILY MEMBER"/>
    <property type="match status" value="1"/>
</dbReference>
<comment type="similarity">
    <text evidence="1 6 7">Belongs to the universal ribosomal protein uS17 family.</text>
</comment>
<dbReference type="HAMAP" id="MF_01345_B">
    <property type="entry name" value="Ribosomal_uS17_B"/>
    <property type="match status" value="1"/>
</dbReference>
<comment type="subunit">
    <text evidence="6">Part of the 30S ribosomal subunit.</text>
</comment>
<proteinExistence type="inferred from homology"/>
<accession>A0A0N1F8I8</accession>
<evidence type="ECO:0000256" key="7">
    <source>
        <dbReference type="RuleBase" id="RU003872"/>
    </source>
</evidence>
<keyword evidence="2 6" id="KW-0699">rRNA-binding</keyword>
<evidence type="ECO:0000313" key="9">
    <source>
        <dbReference type="Proteomes" id="UP000037822"/>
    </source>
</evidence>
<dbReference type="Pfam" id="PF00366">
    <property type="entry name" value="Ribosomal_S17"/>
    <property type="match status" value="1"/>
</dbReference>
<sequence length="80" mass="9201">MPKRVLQGVVVSDKQNKTVVVKVERRYTHPLLKKTVRRTKNYHAHDEAQVAKVGDQVWIEESKPISKLKSWVVLDNAPKA</sequence>
<gene>
    <name evidence="6" type="primary">rpsQ</name>
    <name evidence="8" type="ORF">AE618_25515</name>
</gene>
<evidence type="ECO:0000256" key="5">
    <source>
        <dbReference type="ARBA" id="ARBA00023274"/>
    </source>
</evidence>
<reference evidence="8 9" key="1">
    <citation type="submission" date="2015-07" db="EMBL/GenBank/DDBJ databases">
        <title>Whole genome sequencing of Bosea vaviloviae isolated from cave pool.</title>
        <authorList>
            <person name="Tan N.E.H."/>
            <person name="Lee Y.P."/>
            <person name="Gan H.M."/>
            <person name="Barton H."/>
            <person name="Savka M.A."/>
        </authorList>
    </citation>
    <scope>NUCLEOTIDE SEQUENCE [LARGE SCALE GENOMIC DNA]</scope>
    <source>
        <strain evidence="8 9">SD260</strain>
    </source>
</reference>
<dbReference type="GO" id="GO:0003735">
    <property type="term" value="F:structural constituent of ribosome"/>
    <property type="evidence" value="ECO:0007669"/>
    <property type="project" value="UniProtKB-UniRule"/>
</dbReference>
<dbReference type="GO" id="GO:0022627">
    <property type="term" value="C:cytosolic small ribosomal subunit"/>
    <property type="evidence" value="ECO:0007669"/>
    <property type="project" value="UniProtKB-UniRule"/>
</dbReference>
<dbReference type="PANTHER" id="PTHR10744:SF1">
    <property type="entry name" value="SMALL RIBOSOMAL SUBUNIT PROTEIN US17M"/>
    <property type="match status" value="1"/>
</dbReference>
<dbReference type="InterPro" id="IPR000266">
    <property type="entry name" value="Ribosomal_uS17"/>
</dbReference>
<protein>
    <recommendedName>
        <fullName evidence="6">Small ribosomal subunit protein uS17</fullName>
    </recommendedName>
</protein>
<dbReference type="EMBL" id="LGSZ01000084">
    <property type="protein sequence ID" value="KPH74498.1"/>
    <property type="molecule type" value="Genomic_DNA"/>
</dbReference>
<dbReference type="RefSeq" id="WP_054211873.1">
    <property type="nucleotide sequence ID" value="NZ_LGSZ01000084.1"/>
</dbReference>
<evidence type="ECO:0000256" key="1">
    <source>
        <dbReference type="ARBA" id="ARBA00010254"/>
    </source>
</evidence>
<dbReference type="GO" id="GO:0019843">
    <property type="term" value="F:rRNA binding"/>
    <property type="evidence" value="ECO:0007669"/>
    <property type="project" value="UniProtKB-UniRule"/>
</dbReference>
<dbReference type="NCBIfam" id="TIGR03635">
    <property type="entry name" value="uS17_bact"/>
    <property type="match status" value="1"/>
</dbReference>
<keyword evidence="9" id="KW-1185">Reference proteome</keyword>
<dbReference type="PATRIC" id="fig|1526658.3.peg.3613"/>
<keyword evidence="3 6" id="KW-0694">RNA-binding</keyword>
<organism evidence="8 9">
    <name type="scientific">Bosea vaviloviae</name>
    <dbReference type="NCBI Taxonomy" id="1526658"/>
    <lineage>
        <taxon>Bacteria</taxon>
        <taxon>Pseudomonadati</taxon>
        <taxon>Pseudomonadota</taxon>
        <taxon>Alphaproteobacteria</taxon>
        <taxon>Hyphomicrobiales</taxon>
        <taxon>Boseaceae</taxon>
        <taxon>Bosea</taxon>
    </lineage>
</organism>
<evidence type="ECO:0000313" key="8">
    <source>
        <dbReference type="EMBL" id="KPH74498.1"/>
    </source>
</evidence>
<dbReference type="SUPFAM" id="SSF50249">
    <property type="entry name" value="Nucleic acid-binding proteins"/>
    <property type="match status" value="1"/>
</dbReference>
<dbReference type="OrthoDB" id="9811714at2"/>
<dbReference type="InterPro" id="IPR019984">
    <property type="entry name" value="Ribosomal_uS17_bact/chlr"/>
</dbReference>
<keyword evidence="4 6" id="KW-0689">Ribosomal protein</keyword>
<comment type="function">
    <text evidence="6">One of the primary rRNA binding proteins, it binds specifically to the 5'-end of 16S ribosomal RNA.</text>
</comment>
<keyword evidence="5 6" id="KW-0687">Ribonucleoprotein</keyword>
<comment type="caution">
    <text evidence="8">The sequence shown here is derived from an EMBL/GenBank/DDBJ whole genome shotgun (WGS) entry which is preliminary data.</text>
</comment>
<dbReference type="GO" id="GO:0006412">
    <property type="term" value="P:translation"/>
    <property type="evidence" value="ECO:0007669"/>
    <property type="project" value="UniProtKB-UniRule"/>
</dbReference>
<dbReference type="InterPro" id="IPR019979">
    <property type="entry name" value="Ribosomal_uS17_CS"/>
</dbReference>
<dbReference type="Gene3D" id="2.40.50.140">
    <property type="entry name" value="Nucleic acid-binding proteins"/>
    <property type="match status" value="1"/>
</dbReference>
<dbReference type="PROSITE" id="PS00056">
    <property type="entry name" value="RIBOSOMAL_S17"/>
    <property type="match status" value="1"/>
</dbReference>